<dbReference type="InterPro" id="IPR014777">
    <property type="entry name" value="4pyrrole_Mease_sub1"/>
</dbReference>
<dbReference type="AlphaFoldDB" id="A0A919F4E6"/>
<evidence type="ECO:0000313" key="2">
    <source>
        <dbReference type="EMBL" id="GHH46589.1"/>
    </source>
</evidence>
<dbReference type="InterPro" id="IPR035996">
    <property type="entry name" value="4pyrrol_Methylase_sf"/>
</dbReference>
<dbReference type="EMBL" id="BNBA01000001">
    <property type="protein sequence ID" value="GHH46589.1"/>
    <property type="molecule type" value="Genomic_DNA"/>
</dbReference>
<organism evidence="2 3">
    <name type="scientific">Xanthomonas boreopolis</name>
    <dbReference type="NCBI Taxonomy" id="86183"/>
    <lineage>
        <taxon>Bacteria</taxon>
        <taxon>Pseudomonadati</taxon>
        <taxon>Pseudomonadota</taxon>
        <taxon>Gammaproteobacteria</taxon>
        <taxon>Lysobacterales</taxon>
        <taxon>Lysobacteraceae</taxon>
        <taxon>Xanthomonas</taxon>
    </lineage>
</organism>
<reference evidence="2" key="2">
    <citation type="submission" date="2020-09" db="EMBL/GenBank/DDBJ databases">
        <authorList>
            <person name="Sun Q."/>
            <person name="Ohkuma M."/>
        </authorList>
    </citation>
    <scope>NUCLEOTIDE SEQUENCE</scope>
    <source>
        <strain evidence="2">JCM 13306</strain>
    </source>
</reference>
<dbReference type="Gene3D" id="3.40.1010.10">
    <property type="entry name" value="Cobalt-precorrin-4 Transmethylase, Domain 1"/>
    <property type="match status" value="1"/>
</dbReference>
<gene>
    <name evidence="2" type="ORF">GCM10009090_01900</name>
</gene>
<name>A0A919F4E6_9XANT</name>
<evidence type="ECO:0000313" key="3">
    <source>
        <dbReference type="Proteomes" id="UP000623958"/>
    </source>
</evidence>
<evidence type="ECO:0000259" key="1">
    <source>
        <dbReference type="Pfam" id="PF00590"/>
    </source>
</evidence>
<keyword evidence="3" id="KW-1185">Reference proteome</keyword>
<proteinExistence type="predicted"/>
<comment type="caution">
    <text evidence="2">The sequence shown here is derived from an EMBL/GenBank/DDBJ whole genome shotgun (WGS) entry which is preliminary data.</text>
</comment>
<reference evidence="2" key="1">
    <citation type="journal article" date="2014" name="Int. J. Syst. Evol. Microbiol.">
        <title>Complete genome sequence of Corynebacterium casei LMG S-19264T (=DSM 44701T), isolated from a smear-ripened cheese.</title>
        <authorList>
            <consortium name="US DOE Joint Genome Institute (JGI-PGF)"/>
            <person name="Walter F."/>
            <person name="Albersmeier A."/>
            <person name="Kalinowski J."/>
            <person name="Ruckert C."/>
        </authorList>
    </citation>
    <scope>NUCLEOTIDE SEQUENCE</scope>
    <source>
        <strain evidence="2">JCM 13306</strain>
    </source>
</reference>
<dbReference type="CDD" id="cd19916">
    <property type="entry name" value="OphMA_like"/>
    <property type="match status" value="1"/>
</dbReference>
<feature type="domain" description="Tetrapyrrole methylase" evidence="1">
    <location>
        <begin position="52"/>
        <end position="253"/>
    </location>
</feature>
<dbReference type="Proteomes" id="UP000623958">
    <property type="component" value="Unassembled WGS sequence"/>
</dbReference>
<dbReference type="SUPFAM" id="SSF53790">
    <property type="entry name" value="Tetrapyrrole methylase"/>
    <property type="match status" value="1"/>
</dbReference>
<sequence length="313" mass="34717">MGMQPGVPLPTASCGHTPLSYNIPGNAPRWNERQAMSTTLNIPASETSRGSIVCVGLGMTLGSHLTPIARSHIEQADVVFAGVSNGIVEQWLQRMHKDVRSLQPYYGEGKPRSETYKEWVDLMMAEVRAGKKVCGAFYGHPGVFAWSPHKVIEVARSEGYDAFMEPGISAEDCLYADLGIDPGSHGCQHFEVNQLVFFKRRLDRTAYLVLWQVAMIANESISRVDASAAYRQLLVDRLSLDYPIDHEVIVYRAAILPIEGPRVRKVALRDIAKIPMTAEETVVVPPAEAIQRDEEFMCRAAVLHEIYGRPIAV</sequence>
<dbReference type="InterPro" id="IPR000878">
    <property type="entry name" value="4pyrrol_Mease"/>
</dbReference>
<protein>
    <recommendedName>
        <fullName evidence="1">Tetrapyrrole methylase domain-containing protein</fullName>
    </recommendedName>
</protein>
<dbReference type="Pfam" id="PF00590">
    <property type="entry name" value="TP_methylase"/>
    <property type="match status" value="1"/>
</dbReference>
<dbReference type="GO" id="GO:0008168">
    <property type="term" value="F:methyltransferase activity"/>
    <property type="evidence" value="ECO:0007669"/>
    <property type="project" value="InterPro"/>
</dbReference>
<accession>A0A919F4E6</accession>